<dbReference type="InterPro" id="IPR006553">
    <property type="entry name" value="Leu-rich_rpt_Cys-con_subtyp"/>
</dbReference>
<dbReference type="InterPro" id="IPR032675">
    <property type="entry name" value="LRR_dom_sf"/>
</dbReference>
<feature type="region of interest" description="Disordered" evidence="2">
    <location>
        <begin position="1"/>
        <end position="53"/>
    </location>
</feature>
<dbReference type="PANTHER" id="PTHR13318">
    <property type="entry name" value="PARTNER OF PAIRED, ISOFORM B-RELATED"/>
    <property type="match status" value="1"/>
</dbReference>
<accession>A0ABM1B2F1</accession>
<proteinExistence type="predicted"/>
<dbReference type="PROSITE" id="PS50181">
    <property type="entry name" value="FBOX"/>
    <property type="match status" value="1"/>
</dbReference>
<evidence type="ECO:0000256" key="2">
    <source>
        <dbReference type="SAM" id="MobiDB-lite"/>
    </source>
</evidence>
<dbReference type="InterPro" id="IPR001810">
    <property type="entry name" value="F-box_dom"/>
</dbReference>
<reference evidence="5" key="1">
    <citation type="submission" date="2025-08" db="UniProtKB">
        <authorList>
            <consortium name="RefSeq"/>
        </authorList>
    </citation>
    <scope>IDENTIFICATION</scope>
    <source>
        <tissue evidence="5">Muscle</tissue>
    </source>
</reference>
<dbReference type="RefSeq" id="XP_013773420.1">
    <property type="nucleotide sequence ID" value="XM_013917966.2"/>
</dbReference>
<protein>
    <submittedName>
        <fullName evidence="5">S-phase kinase-associated protein 2-like</fullName>
    </submittedName>
</protein>
<dbReference type="Proteomes" id="UP000694941">
    <property type="component" value="Unplaced"/>
</dbReference>
<dbReference type="Gene3D" id="3.80.10.10">
    <property type="entry name" value="Ribonuclease Inhibitor"/>
    <property type="match status" value="1"/>
</dbReference>
<dbReference type="PANTHER" id="PTHR13318:SF190">
    <property type="entry name" value="PARTNER OF PAIRED, ISOFORM B"/>
    <property type="match status" value="1"/>
</dbReference>
<sequence length="486" mass="55074">MARKLKKKSSQSLITEVKQNHSRKRKKDDRFDLPMDCSSKKSDNLLDQHERKSLSTNQPIKWDVSTAVTAEILQDMGVSFLKDDLSLHSCQEPGPTPHCISIAEHKVPPKVARGPAFHSSIDNDSQANTSLNSSFCGVADDFVLFRRSKQEGIFGKDHLSEMSDEIILHILKYLPKSVLARCAQVNKRWKRLAYDESLWKRVDLGKKHLQPGVLGQVIDRGVVIMRLAISEVKLPIFNDFSLELKRHSFHRYSKLQYLDLSMVTIAVEGLNEILLVCKQLRKLSLEHCQVNSDTFCHIGANANLEVLNMTMCKGVTSEGLQAIICGCRRLVSWNLGWAHLSPDCIWSLVHSLPNSITHLNLSGCREKLLNEDIAVLVQRCPRLHSLDISDATLLTSEALNEILKLQHLQHLLVSRCYSIPPAHYLYLKNMSSLKHLEVFGVLTEMAIQSLRLSLPHIEINRQLFSTIARPTTGIHRTSIWGLRVRD</sequence>
<name>A0ABM1B2F1_LIMPO</name>
<dbReference type="SUPFAM" id="SSF52047">
    <property type="entry name" value="RNI-like"/>
    <property type="match status" value="1"/>
</dbReference>
<dbReference type="InterPro" id="IPR036047">
    <property type="entry name" value="F-box-like_dom_sf"/>
</dbReference>
<evidence type="ECO:0000259" key="3">
    <source>
        <dbReference type="PROSITE" id="PS50181"/>
    </source>
</evidence>
<keyword evidence="4" id="KW-1185">Reference proteome</keyword>
<feature type="domain" description="F-box" evidence="3">
    <location>
        <begin position="156"/>
        <end position="202"/>
    </location>
</feature>
<evidence type="ECO:0000256" key="1">
    <source>
        <dbReference type="ARBA" id="ARBA00022786"/>
    </source>
</evidence>
<dbReference type="GeneID" id="106458451"/>
<dbReference type="SMART" id="SM00367">
    <property type="entry name" value="LRR_CC"/>
    <property type="match status" value="3"/>
</dbReference>
<dbReference type="SMART" id="SM00256">
    <property type="entry name" value="FBOX"/>
    <property type="match status" value="1"/>
</dbReference>
<keyword evidence="1" id="KW-0833">Ubl conjugation pathway</keyword>
<evidence type="ECO:0000313" key="5">
    <source>
        <dbReference type="RefSeq" id="XP_013773420.1"/>
    </source>
</evidence>
<dbReference type="SUPFAM" id="SSF81383">
    <property type="entry name" value="F-box domain"/>
    <property type="match status" value="1"/>
</dbReference>
<feature type="compositionally biased region" description="Basic and acidic residues" evidence="2">
    <location>
        <begin position="28"/>
        <end position="53"/>
    </location>
</feature>
<dbReference type="Pfam" id="PF12937">
    <property type="entry name" value="F-box-like"/>
    <property type="match status" value="1"/>
</dbReference>
<gene>
    <name evidence="5" type="primary">LOC106458451</name>
</gene>
<organism evidence="4 5">
    <name type="scientific">Limulus polyphemus</name>
    <name type="common">Atlantic horseshoe crab</name>
    <dbReference type="NCBI Taxonomy" id="6850"/>
    <lineage>
        <taxon>Eukaryota</taxon>
        <taxon>Metazoa</taxon>
        <taxon>Ecdysozoa</taxon>
        <taxon>Arthropoda</taxon>
        <taxon>Chelicerata</taxon>
        <taxon>Merostomata</taxon>
        <taxon>Xiphosura</taxon>
        <taxon>Limulidae</taxon>
        <taxon>Limulus</taxon>
    </lineage>
</organism>
<evidence type="ECO:0000313" key="4">
    <source>
        <dbReference type="Proteomes" id="UP000694941"/>
    </source>
</evidence>